<name>A0A0A9GHY1_ARUDO</name>
<organism evidence="1">
    <name type="scientific">Arundo donax</name>
    <name type="common">Giant reed</name>
    <name type="synonym">Donax arundinaceus</name>
    <dbReference type="NCBI Taxonomy" id="35708"/>
    <lineage>
        <taxon>Eukaryota</taxon>
        <taxon>Viridiplantae</taxon>
        <taxon>Streptophyta</taxon>
        <taxon>Embryophyta</taxon>
        <taxon>Tracheophyta</taxon>
        <taxon>Spermatophyta</taxon>
        <taxon>Magnoliopsida</taxon>
        <taxon>Liliopsida</taxon>
        <taxon>Poales</taxon>
        <taxon>Poaceae</taxon>
        <taxon>PACMAD clade</taxon>
        <taxon>Arundinoideae</taxon>
        <taxon>Arundineae</taxon>
        <taxon>Arundo</taxon>
    </lineage>
</organism>
<accession>A0A0A9GHY1</accession>
<protein>
    <submittedName>
        <fullName evidence="1">Uncharacterized protein</fullName>
    </submittedName>
</protein>
<dbReference type="EMBL" id="GBRH01173181">
    <property type="protein sequence ID" value="JAE24715.1"/>
    <property type="molecule type" value="Transcribed_RNA"/>
</dbReference>
<proteinExistence type="predicted"/>
<reference evidence="1" key="2">
    <citation type="journal article" date="2015" name="Data Brief">
        <title>Shoot transcriptome of the giant reed, Arundo donax.</title>
        <authorList>
            <person name="Barrero R.A."/>
            <person name="Guerrero F.D."/>
            <person name="Moolhuijzen P."/>
            <person name="Goolsby J.A."/>
            <person name="Tidwell J."/>
            <person name="Bellgard S.E."/>
            <person name="Bellgard M.I."/>
        </authorList>
    </citation>
    <scope>NUCLEOTIDE SEQUENCE</scope>
    <source>
        <tissue evidence="1">Shoot tissue taken approximately 20 cm above the soil surface</tissue>
    </source>
</reference>
<reference evidence="1" key="1">
    <citation type="submission" date="2014-09" db="EMBL/GenBank/DDBJ databases">
        <authorList>
            <person name="Magalhaes I.L.F."/>
            <person name="Oliveira U."/>
            <person name="Santos F.R."/>
            <person name="Vidigal T.H.D.A."/>
            <person name="Brescovit A.D."/>
            <person name="Santos A.J."/>
        </authorList>
    </citation>
    <scope>NUCLEOTIDE SEQUENCE</scope>
    <source>
        <tissue evidence="1">Shoot tissue taken approximately 20 cm above the soil surface</tissue>
    </source>
</reference>
<dbReference type="AlphaFoldDB" id="A0A0A9GHY1"/>
<evidence type="ECO:0000313" key="1">
    <source>
        <dbReference type="EMBL" id="JAE24715.1"/>
    </source>
</evidence>
<sequence>MAPFFGLMIPFVKKVIFGFSMCSHLSSINP</sequence>